<proteinExistence type="predicted"/>
<protein>
    <submittedName>
        <fullName evidence="1">Uncharacterized protein</fullName>
    </submittedName>
</protein>
<evidence type="ECO:0000313" key="2">
    <source>
        <dbReference type="Proteomes" id="UP000740883"/>
    </source>
</evidence>
<evidence type="ECO:0000313" key="1">
    <source>
        <dbReference type="EMBL" id="KAF9760994.1"/>
    </source>
</evidence>
<name>A0A9P6GW80_9MICR</name>
<gene>
    <name evidence="1" type="ORF">NGRA_2912</name>
</gene>
<accession>A0A9P6GW80</accession>
<dbReference type="AlphaFoldDB" id="A0A9P6GW80"/>
<dbReference type="InterPro" id="IPR012337">
    <property type="entry name" value="RNaseH-like_sf"/>
</dbReference>
<organism evidence="1 2">
    <name type="scientific">Nosema granulosis</name>
    <dbReference type="NCBI Taxonomy" id="83296"/>
    <lineage>
        <taxon>Eukaryota</taxon>
        <taxon>Fungi</taxon>
        <taxon>Fungi incertae sedis</taxon>
        <taxon>Microsporidia</taxon>
        <taxon>Nosematidae</taxon>
        <taxon>Nosema</taxon>
    </lineage>
</organism>
<reference evidence="1 2" key="1">
    <citation type="journal article" date="2020" name="Genome Biol. Evol.">
        <title>Comparative genomics of strictly vertically transmitted, feminizing microsporidia endosymbionts of amphipod crustaceans.</title>
        <authorList>
            <person name="Cormier A."/>
            <person name="Chebbi M.A."/>
            <person name="Giraud I."/>
            <person name="Wattier R."/>
            <person name="Teixeira M."/>
            <person name="Gilbert C."/>
            <person name="Rigaud T."/>
            <person name="Cordaux R."/>
        </authorList>
    </citation>
    <scope>NUCLEOTIDE SEQUENCE [LARGE SCALE GENOMIC DNA]</scope>
    <source>
        <strain evidence="1 2">Ou3-Ou53</strain>
    </source>
</reference>
<comment type="caution">
    <text evidence="1">The sequence shown here is derived from an EMBL/GenBank/DDBJ whole genome shotgun (WGS) entry which is preliminary data.</text>
</comment>
<dbReference type="EMBL" id="SBJO01000457">
    <property type="protein sequence ID" value="KAF9760994.1"/>
    <property type="molecule type" value="Genomic_DNA"/>
</dbReference>
<dbReference type="Proteomes" id="UP000740883">
    <property type="component" value="Unassembled WGS sequence"/>
</dbReference>
<dbReference type="SUPFAM" id="SSF53098">
    <property type="entry name" value="Ribonuclease H-like"/>
    <property type="match status" value="1"/>
</dbReference>
<keyword evidence="2" id="KW-1185">Reference proteome</keyword>
<sequence length="162" mass="18979">MHKHVVSTITDGKSVMDKFGREAKAEHQQCSAHATHLAVTKTLYKKIIPKEQERIEIHQNDEDDENTSFLEESCRGNSVEDDRDNFLTREIVMDHKFNNIIRNVSIDFLIGKIRSVVKIFRKSPLINEILQEFVKIEINRSYSLILDCKTRWNGLCDMIERF</sequence>
<dbReference type="OrthoDB" id="8124016at2759"/>